<evidence type="ECO:0000256" key="3">
    <source>
        <dbReference type="ARBA" id="ARBA00022840"/>
    </source>
</evidence>
<feature type="domain" description="Carboxyltransferase" evidence="4">
    <location>
        <begin position="23"/>
        <end position="315"/>
    </location>
</feature>
<accession>A0A1I2BA71</accession>
<dbReference type="NCBIfam" id="TIGR00724">
    <property type="entry name" value="urea_amlyse_rel"/>
    <property type="match status" value="1"/>
</dbReference>
<dbReference type="EMBL" id="FONT01000002">
    <property type="protein sequence ID" value="SFE53045.1"/>
    <property type="molecule type" value="Genomic_DNA"/>
</dbReference>
<evidence type="ECO:0000256" key="1">
    <source>
        <dbReference type="ARBA" id="ARBA00022741"/>
    </source>
</evidence>
<keyword evidence="1" id="KW-0547">Nucleotide-binding</keyword>
<dbReference type="PANTHER" id="PTHR43309:SF3">
    <property type="entry name" value="5-OXOPROLINASE SUBUNIT C"/>
    <property type="match status" value="1"/>
</dbReference>
<evidence type="ECO:0000256" key="2">
    <source>
        <dbReference type="ARBA" id="ARBA00022801"/>
    </source>
</evidence>
<dbReference type="GO" id="GO:0005524">
    <property type="term" value="F:ATP binding"/>
    <property type="evidence" value="ECO:0007669"/>
    <property type="project" value="UniProtKB-KW"/>
</dbReference>
<dbReference type="InterPro" id="IPR003778">
    <property type="entry name" value="CT_A_B"/>
</dbReference>
<dbReference type="RefSeq" id="WP_091658371.1">
    <property type="nucleotide sequence ID" value="NZ_FONT01000002.1"/>
</dbReference>
<dbReference type="InterPro" id="IPR052708">
    <property type="entry name" value="PxpC"/>
</dbReference>
<dbReference type="OrthoDB" id="9782422at2"/>
<organism evidence="5 6">
    <name type="scientific">Alteribacillus iranensis</name>
    <dbReference type="NCBI Taxonomy" id="930128"/>
    <lineage>
        <taxon>Bacteria</taxon>
        <taxon>Bacillati</taxon>
        <taxon>Bacillota</taxon>
        <taxon>Bacilli</taxon>
        <taxon>Bacillales</taxon>
        <taxon>Bacillaceae</taxon>
        <taxon>Alteribacillus</taxon>
    </lineage>
</organism>
<keyword evidence="2 5" id="KW-0378">Hydrolase</keyword>
<dbReference type="InterPro" id="IPR029000">
    <property type="entry name" value="Cyclophilin-like_dom_sf"/>
</dbReference>
<evidence type="ECO:0000313" key="6">
    <source>
        <dbReference type="Proteomes" id="UP000199516"/>
    </source>
</evidence>
<dbReference type="STRING" id="930128.SAMN05192532_102181"/>
<keyword evidence="6" id="KW-1185">Reference proteome</keyword>
<sequence length="324" mass="35853">MIHIKKAGFWTTVQDTGRTGTYYLGLPPSGAADKYSYYIGNMLVANPMNFAALEMTLVGSTFEFHKRTVVALTGAPMKAYLNHDPIPFWEAFEVKEGDILSVQECRKGVKSYLCISGGVQVDEIYGSKSTYEFNKIGGFKGRKLKEGDELPINEPLPGAFKQVGKSVPLTYTPLLDDFQELRFTIGLSSYLLSDEGLKNFLSTDWTVSYESSRVAYRYKGGKVSFSQQHRPFGAAGGPADVVDFAYPIGSVMFVNEEELIVLQNDGTTGGSYVSVGAVISSDLDRMAQLRPKSTSRFRAITFDQAMEARKNRKARLGKLEEILL</sequence>
<dbReference type="Proteomes" id="UP000199516">
    <property type="component" value="Unassembled WGS sequence"/>
</dbReference>
<dbReference type="Gene3D" id="2.40.100.10">
    <property type="entry name" value="Cyclophilin-like"/>
    <property type="match status" value="1"/>
</dbReference>
<protein>
    <submittedName>
        <fullName evidence="5">Allophanate hydrolase</fullName>
    </submittedName>
</protein>
<name>A0A1I2BA71_9BACI</name>
<dbReference type="Pfam" id="PF02626">
    <property type="entry name" value="CT_A_B"/>
    <property type="match status" value="1"/>
</dbReference>
<evidence type="ECO:0000313" key="5">
    <source>
        <dbReference type="EMBL" id="SFE53045.1"/>
    </source>
</evidence>
<dbReference type="PANTHER" id="PTHR43309">
    <property type="entry name" value="5-OXOPROLINASE SUBUNIT C"/>
    <property type="match status" value="1"/>
</dbReference>
<evidence type="ECO:0000259" key="4">
    <source>
        <dbReference type="SMART" id="SM00797"/>
    </source>
</evidence>
<dbReference type="SMART" id="SM00797">
    <property type="entry name" value="AHS2"/>
    <property type="match status" value="1"/>
</dbReference>
<gene>
    <name evidence="5" type="ORF">SAMN05192532_102181</name>
</gene>
<proteinExistence type="predicted"/>
<keyword evidence="3" id="KW-0067">ATP-binding</keyword>
<dbReference type="GO" id="GO:0016787">
    <property type="term" value="F:hydrolase activity"/>
    <property type="evidence" value="ECO:0007669"/>
    <property type="project" value="UniProtKB-KW"/>
</dbReference>
<dbReference type="AlphaFoldDB" id="A0A1I2BA71"/>
<reference evidence="5 6" key="1">
    <citation type="submission" date="2016-10" db="EMBL/GenBank/DDBJ databases">
        <authorList>
            <person name="de Groot N.N."/>
        </authorList>
    </citation>
    <scope>NUCLEOTIDE SEQUENCE [LARGE SCALE GENOMIC DNA]</scope>
    <source>
        <strain evidence="5 6">DSM 23995</strain>
    </source>
</reference>